<feature type="transmembrane region" description="Helical" evidence="1">
    <location>
        <begin position="67"/>
        <end position="91"/>
    </location>
</feature>
<proteinExistence type="predicted"/>
<accession>A0A1Y2JU41</accession>
<reference evidence="2 3" key="1">
    <citation type="submission" date="2017-03" db="EMBL/GenBank/DDBJ databases">
        <title>Whole genome sequences of fourteen strains of Bradyrhizobium canariense and one strain of Bradyrhizobium japonicum isolated from Lupinus (Papilionoideae: Genisteae) species in Algeria.</title>
        <authorList>
            <person name="Crovadore J."/>
            <person name="Chekireb D."/>
            <person name="Brachmann A."/>
            <person name="Chablais R."/>
            <person name="Cochard B."/>
            <person name="Lefort F."/>
        </authorList>
    </citation>
    <scope>NUCLEOTIDE SEQUENCE [LARGE SCALE GENOMIC DNA]</scope>
    <source>
        <strain evidence="2 3">UBMA197</strain>
    </source>
</reference>
<comment type="caution">
    <text evidence="2">The sequence shown here is derived from an EMBL/GenBank/DDBJ whole genome shotgun (WGS) entry which is preliminary data.</text>
</comment>
<keyword evidence="1" id="KW-1133">Transmembrane helix</keyword>
<keyword evidence="1" id="KW-0812">Transmembrane</keyword>
<evidence type="ECO:0000313" key="3">
    <source>
        <dbReference type="Proteomes" id="UP000193335"/>
    </source>
</evidence>
<keyword evidence="1" id="KW-0472">Membrane</keyword>
<dbReference type="RefSeq" id="WP_085399656.1">
    <property type="nucleotide sequence ID" value="NZ_NAFL01000229.1"/>
</dbReference>
<evidence type="ECO:0000313" key="2">
    <source>
        <dbReference type="EMBL" id="OSJ34644.1"/>
    </source>
</evidence>
<dbReference type="AlphaFoldDB" id="A0A1Y2JU41"/>
<dbReference type="Proteomes" id="UP000193335">
    <property type="component" value="Unassembled WGS sequence"/>
</dbReference>
<protein>
    <submittedName>
        <fullName evidence="2">Uncharacterized protein</fullName>
    </submittedName>
</protein>
<gene>
    <name evidence="2" type="ORF">BSZ19_11495</name>
</gene>
<dbReference type="EMBL" id="NAFL01000229">
    <property type="protein sequence ID" value="OSJ34644.1"/>
    <property type="molecule type" value="Genomic_DNA"/>
</dbReference>
<evidence type="ECO:0000256" key="1">
    <source>
        <dbReference type="SAM" id="Phobius"/>
    </source>
</evidence>
<feature type="transmembrane region" description="Helical" evidence="1">
    <location>
        <begin position="115"/>
        <end position="137"/>
    </location>
</feature>
<name>A0A1Y2JU41_BRAJP</name>
<organism evidence="2 3">
    <name type="scientific">Bradyrhizobium japonicum</name>
    <dbReference type="NCBI Taxonomy" id="375"/>
    <lineage>
        <taxon>Bacteria</taxon>
        <taxon>Pseudomonadati</taxon>
        <taxon>Pseudomonadota</taxon>
        <taxon>Alphaproteobacteria</taxon>
        <taxon>Hyphomicrobiales</taxon>
        <taxon>Nitrobacteraceae</taxon>
        <taxon>Bradyrhizobium</taxon>
    </lineage>
</organism>
<sequence>MDEDAKTLLAVLALLYGSSNGVGLFKSALDPVQADAKELKKAIKDVRSDDTFISGQKMKLFKSMWSYGVLVYLLLVLLPPAFVVLVIIYGAEGALHLIGLGVAGANALPPGVSPFYIVLFIFLALSSLQLLSGYFSAWRTILTFRPKNDPPGS</sequence>